<feature type="non-terminal residue" evidence="1">
    <location>
        <position position="239"/>
    </location>
</feature>
<accession>A0A9P5P8C1</accession>
<sequence>PLRCHTSNEQLLTSITKRLTNWDMEGFTKVKDAAIYKAILSHLRKRNAPTIFRKAVRSQNQRAYDGANELAFGAAVNTDGTELKISPSMQVLVRGACALHTRLLGAYHHSIKEQNVPEPRPATKRMIEKVQNEISPVLKKKPQPEAIWKSIRDTDISRRARNFMWTALHGAHKVGKYWKHIPGYEERATCSDCGATEDLEHILLHCKRPWCRLIWDIAKDLWPKTMTMVIGQNPLWGSY</sequence>
<dbReference type="Proteomes" id="UP000772434">
    <property type="component" value="Unassembled WGS sequence"/>
</dbReference>
<gene>
    <name evidence="1" type="ORF">BDP27DRAFT_1241285</name>
</gene>
<dbReference type="AlphaFoldDB" id="A0A9P5P8C1"/>
<reference evidence="1" key="1">
    <citation type="submission" date="2020-11" db="EMBL/GenBank/DDBJ databases">
        <authorList>
            <consortium name="DOE Joint Genome Institute"/>
            <person name="Ahrendt S."/>
            <person name="Riley R."/>
            <person name="Andreopoulos W."/>
            <person name="Labutti K."/>
            <person name="Pangilinan J."/>
            <person name="Ruiz-Duenas F.J."/>
            <person name="Barrasa J.M."/>
            <person name="Sanchez-Garcia M."/>
            <person name="Camarero S."/>
            <person name="Miyauchi S."/>
            <person name="Serrano A."/>
            <person name="Linde D."/>
            <person name="Babiker R."/>
            <person name="Drula E."/>
            <person name="Ayuso-Fernandez I."/>
            <person name="Pacheco R."/>
            <person name="Padilla G."/>
            <person name="Ferreira P."/>
            <person name="Barriuso J."/>
            <person name="Kellner H."/>
            <person name="Castanera R."/>
            <person name="Alfaro M."/>
            <person name="Ramirez L."/>
            <person name="Pisabarro A.G."/>
            <person name="Kuo A."/>
            <person name="Tritt A."/>
            <person name="Lipzen A."/>
            <person name="He G."/>
            <person name="Yan M."/>
            <person name="Ng V."/>
            <person name="Cullen D."/>
            <person name="Martin F."/>
            <person name="Rosso M.-N."/>
            <person name="Henrissat B."/>
            <person name="Hibbett D."/>
            <person name="Martinez A.T."/>
            <person name="Grigoriev I.V."/>
        </authorList>
    </citation>
    <scope>NUCLEOTIDE SEQUENCE</scope>
    <source>
        <strain evidence="1">AH 40177</strain>
    </source>
</reference>
<dbReference type="EMBL" id="JADNRY010000386">
    <property type="protein sequence ID" value="KAF9058417.1"/>
    <property type="molecule type" value="Genomic_DNA"/>
</dbReference>
<protein>
    <recommendedName>
        <fullName evidence="3">Reverse transcriptase zinc-binding domain-containing protein</fullName>
    </recommendedName>
</protein>
<proteinExistence type="predicted"/>
<comment type="caution">
    <text evidence="1">The sequence shown here is derived from an EMBL/GenBank/DDBJ whole genome shotgun (WGS) entry which is preliminary data.</text>
</comment>
<name>A0A9P5P8C1_9AGAR</name>
<evidence type="ECO:0000313" key="1">
    <source>
        <dbReference type="EMBL" id="KAF9058417.1"/>
    </source>
</evidence>
<evidence type="ECO:0008006" key="3">
    <source>
        <dbReference type="Google" id="ProtNLM"/>
    </source>
</evidence>
<dbReference type="OrthoDB" id="2976650at2759"/>
<keyword evidence="2" id="KW-1185">Reference proteome</keyword>
<organism evidence="1 2">
    <name type="scientific">Rhodocollybia butyracea</name>
    <dbReference type="NCBI Taxonomy" id="206335"/>
    <lineage>
        <taxon>Eukaryota</taxon>
        <taxon>Fungi</taxon>
        <taxon>Dikarya</taxon>
        <taxon>Basidiomycota</taxon>
        <taxon>Agaricomycotina</taxon>
        <taxon>Agaricomycetes</taxon>
        <taxon>Agaricomycetidae</taxon>
        <taxon>Agaricales</taxon>
        <taxon>Marasmiineae</taxon>
        <taxon>Omphalotaceae</taxon>
        <taxon>Rhodocollybia</taxon>
    </lineage>
</organism>
<evidence type="ECO:0000313" key="2">
    <source>
        <dbReference type="Proteomes" id="UP000772434"/>
    </source>
</evidence>